<evidence type="ECO:0000313" key="12">
    <source>
        <dbReference type="Proteomes" id="UP000679575"/>
    </source>
</evidence>
<dbReference type="InterPro" id="IPR011527">
    <property type="entry name" value="ABC1_TM_dom"/>
</dbReference>
<keyword evidence="2" id="KW-0813">Transport</keyword>
<dbReference type="InterPro" id="IPR017871">
    <property type="entry name" value="ABC_transporter-like_CS"/>
</dbReference>
<feature type="domain" description="ABC transporter" evidence="9">
    <location>
        <begin position="380"/>
        <end position="584"/>
    </location>
</feature>
<keyword evidence="7 8" id="KW-0472">Membrane</keyword>
<dbReference type="Pfam" id="PF00005">
    <property type="entry name" value="ABC_tran"/>
    <property type="match status" value="1"/>
</dbReference>
<evidence type="ECO:0000256" key="2">
    <source>
        <dbReference type="ARBA" id="ARBA00022448"/>
    </source>
</evidence>
<keyword evidence="6 8" id="KW-1133">Transmembrane helix</keyword>
<evidence type="ECO:0000256" key="6">
    <source>
        <dbReference type="ARBA" id="ARBA00022989"/>
    </source>
</evidence>
<evidence type="ECO:0000259" key="10">
    <source>
        <dbReference type="PROSITE" id="PS50929"/>
    </source>
</evidence>
<feature type="domain" description="ABC transmembrane type-1" evidence="10">
    <location>
        <begin position="70"/>
        <end position="345"/>
    </location>
</feature>
<dbReference type="InterPro" id="IPR036640">
    <property type="entry name" value="ABC1_TM_sf"/>
</dbReference>
<evidence type="ECO:0000256" key="4">
    <source>
        <dbReference type="ARBA" id="ARBA00022741"/>
    </source>
</evidence>
<proteinExistence type="predicted"/>
<dbReference type="PROSITE" id="PS50929">
    <property type="entry name" value="ABC_TM1F"/>
    <property type="match status" value="1"/>
</dbReference>
<dbReference type="Proteomes" id="UP000679575">
    <property type="component" value="Chromosome"/>
</dbReference>
<keyword evidence="12" id="KW-1185">Reference proteome</keyword>
<dbReference type="SUPFAM" id="SSF90123">
    <property type="entry name" value="ABC transporter transmembrane region"/>
    <property type="match status" value="1"/>
</dbReference>
<keyword evidence="5 11" id="KW-0067">ATP-binding</keyword>
<dbReference type="Pfam" id="PF06472">
    <property type="entry name" value="ABC_membrane_2"/>
    <property type="match status" value="1"/>
</dbReference>
<evidence type="ECO:0000313" key="11">
    <source>
        <dbReference type="EMBL" id="QUN05436.1"/>
    </source>
</evidence>
<dbReference type="Gene3D" id="1.20.1560.10">
    <property type="entry name" value="ABC transporter type 1, transmembrane domain"/>
    <property type="match status" value="1"/>
</dbReference>
<dbReference type="SMART" id="SM00382">
    <property type="entry name" value="AAA"/>
    <property type="match status" value="1"/>
</dbReference>
<feature type="transmembrane region" description="Helical" evidence="8">
    <location>
        <begin position="154"/>
        <end position="181"/>
    </location>
</feature>
<reference evidence="11 12" key="1">
    <citation type="submission" date="2021-04" db="EMBL/GenBank/DDBJ databases">
        <title>Novel species identification of genus Shewanella.</title>
        <authorList>
            <person name="Liu G."/>
        </authorList>
    </citation>
    <scope>NUCLEOTIDE SEQUENCE [LARGE SCALE GENOMIC DNA]</scope>
    <source>
        <strain evidence="11 12">FJAT-54481</strain>
    </source>
</reference>
<dbReference type="PANTHER" id="PTHR11384">
    <property type="entry name" value="ATP-BINDING CASSETTE, SUB-FAMILY D MEMBER"/>
    <property type="match status" value="1"/>
</dbReference>
<evidence type="ECO:0000256" key="3">
    <source>
        <dbReference type="ARBA" id="ARBA00022692"/>
    </source>
</evidence>
<dbReference type="InterPro" id="IPR050835">
    <property type="entry name" value="ABC_transporter_sub-D"/>
</dbReference>
<feature type="transmembrane region" description="Helical" evidence="8">
    <location>
        <begin position="201"/>
        <end position="221"/>
    </location>
</feature>
<dbReference type="InterPro" id="IPR027417">
    <property type="entry name" value="P-loop_NTPase"/>
</dbReference>
<dbReference type="InterPro" id="IPR003439">
    <property type="entry name" value="ABC_transporter-like_ATP-bd"/>
</dbReference>
<dbReference type="CDD" id="cd03223">
    <property type="entry name" value="ABCD_peroxisomal_ALDP"/>
    <property type="match status" value="1"/>
</dbReference>
<sequence length="584" mass="65971">MTNSSAFNADIDGAKFSMRSADRPTIWQLISPFWLSSQKHLAWLIFAIMAAMSFTTTYAYVKLNEVQGKLTDALVAVDWNTLKYLLPLSLGVGSIAVLLPLVSTLFQGYLDLRWRTWWTHSYVNKWTHNNTFYKLERDGLISNADQRIAEDIKLFTALTLNLSLSLITVVVQTVSYSILLWSISKTLDVTVFEVNVAINGYMVYAAYLYCALHIALSHWLGKVLIGLNMHKQTVEADFRRQGMTLREYAEQIAFYGGGERESATLTQLFQRVYGNTLQILMRTFKLMFGQHAYAQIFALLPTLLALPLLLSGKISFGDMVRITGAYSMLVNTIEFFPQAYASFTNWMALANRLRDFLWAVNKVEQQTSEIDYQINSQPQLCCEQLSVKRPNGDGLIDALNWQVNQGERWLIKGSSGTGKSTLLRVCANLWPYGAGKIAVPALTQLFLPQRSYIPAGSLKEALCYPHSDTQFTDEACIRALNDSCLGELSAALSIHDKWQQVLSGGEQQRLAIARVLLQQPQLVFLDEATSALDPDTETQLYRNLMQQLPDATIISVAHRETLHRFHDQVLDLNHHRSIHAHSNH</sequence>
<keyword evidence="4" id="KW-0547">Nucleotide-binding</keyword>
<evidence type="ECO:0000256" key="8">
    <source>
        <dbReference type="SAM" id="Phobius"/>
    </source>
</evidence>
<protein>
    <submittedName>
        <fullName evidence="11">ABC transporter ATP-binding protein/permease</fullName>
    </submittedName>
</protein>
<feature type="transmembrane region" description="Helical" evidence="8">
    <location>
        <begin position="41"/>
        <end position="61"/>
    </location>
</feature>
<dbReference type="PANTHER" id="PTHR11384:SF59">
    <property type="entry name" value="LYSOSOMAL COBALAMIN TRANSPORTER ABCD4"/>
    <property type="match status" value="1"/>
</dbReference>
<dbReference type="EMBL" id="CP073587">
    <property type="protein sequence ID" value="QUN05436.1"/>
    <property type="molecule type" value="Genomic_DNA"/>
</dbReference>
<dbReference type="PROSITE" id="PS00211">
    <property type="entry name" value="ABC_TRANSPORTER_1"/>
    <property type="match status" value="1"/>
</dbReference>
<evidence type="ECO:0000259" key="9">
    <source>
        <dbReference type="PROSITE" id="PS50893"/>
    </source>
</evidence>
<evidence type="ECO:0000256" key="1">
    <source>
        <dbReference type="ARBA" id="ARBA00004651"/>
    </source>
</evidence>
<dbReference type="Gene3D" id="3.40.50.300">
    <property type="entry name" value="P-loop containing nucleotide triphosphate hydrolases"/>
    <property type="match status" value="1"/>
</dbReference>
<comment type="subcellular location">
    <subcellularLocation>
        <location evidence="1">Cell membrane</location>
        <topology evidence="1">Multi-pass membrane protein</topology>
    </subcellularLocation>
</comment>
<dbReference type="RefSeq" id="WP_212594468.1">
    <property type="nucleotide sequence ID" value="NZ_CP073587.1"/>
</dbReference>
<gene>
    <name evidence="11" type="ORF">KDN34_14755</name>
</gene>
<keyword evidence="3 8" id="KW-0812">Transmembrane</keyword>
<name>A0ABX7YTD1_9GAMM</name>
<dbReference type="GO" id="GO:0005524">
    <property type="term" value="F:ATP binding"/>
    <property type="evidence" value="ECO:0007669"/>
    <property type="project" value="UniProtKB-KW"/>
</dbReference>
<feature type="transmembrane region" description="Helical" evidence="8">
    <location>
        <begin position="84"/>
        <end position="106"/>
    </location>
</feature>
<accession>A0ABX7YTD1</accession>
<evidence type="ECO:0000256" key="5">
    <source>
        <dbReference type="ARBA" id="ARBA00022840"/>
    </source>
</evidence>
<evidence type="ECO:0000256" key="7">
    <source>
        <dbReference type="ARBA" id="ARBA00023136"/>
    </source>
</evidence>
<dbReference type="PROSITE" id="PS50893">
    <property type="entry name" value="ABC_TRANSPORTER_2"/>
    <property type="match status" value="1"/>
</dbReference>
<dbReference type="InterPro" id="IPR003593">
    <property type="entry name" value="AAA+_ATPase"/>
</dbReference>
<dbReference type="SUPFAM" id="SSF52540">
    <property type="entry name" value="P-loop containing nucleoside triphosphate hydrolases"/>
    <property type="match status" value="1"/>
</dbReference>
<organism evidence="11 12">
    <name type="scientific">Shewanella yunxiaonensis</name>
    <dbReference type="NCBI Taxonomy" id="2829809"/>
    <lineage>
        <taxon>Bacteria</taxon>
        <taxon>Pseudomonadati</taxon>
        <taxon>Pseudomonadota</taxon>
        <taxon>Gammaproteobacteria</taxon>
        <taxon>Alteromonadales</taxon>
        <taxon>Shewanellaceae</taxon>
        <taxon>Shewanella</taxon>
    </lineage>
</organism>